<evidence type="ECO:0000256" key="4">
    <source>
        <dbReference type="ARBA" id="ARBA00022801"/>
    </source>
</evidence>
<dbReference type="InterPro" id="IPR013785">
    <property type="entry name" value="Aldolase_TIM"/>
</dbReference>
<dbReference type="EMBL" id="JAIZPD010000008">
    <property type="protein sequence ID" value="KAH0961680.1"/>
    <property type="molecule type" value="Genomic_DNA"/>
</dbReference>
<organism evidence="8 9">
    <name type="scientific">Hirsutella rhossiliensis</name>
    <dbReference type="NCBI Taxonomy" id="111463"/>
    <lineage>
        <taxon>Eukaryota</taxon>
        <taxon>Fungi</taxon>
        <taxon>Dikarya</taxon>
        <taxon>Ascomycota</taxon>
        <taxon>Pezizomycotina</taxon>
        <taxon>Sordariomycetes</taxon>
        <taxon>Hypocreomycetidae</taxon>
        <taxon>Hypocreales</taxon>
        <taxon>Ophiocordycipitaceae</taxon>
        <taxon>Hirsutella</taxon>
    </lineage>
</organism>
<dbReference type="OrthoDB" id="5795902at2759"/>
<keyword evidence="6" id="KW-0326">Glycosidase</keyword>
<dbReference type="PANTHER" id="PTHR11452:SF91">
    <property type="entry name" value="ALPHA-GALACTOSIDASE A-RELATED"/>
    <property type="match status" value="1"/>
</dbReference>
<dbReference type="SUPFAM" id="SSF51445">
    <property type="entry name" value="(Trans)glycosidases"/>
    <property type="match status" value="2"/>
</dbReference>
<protein>
    <recommendedName>
        <fullName evidence="3">alpha-galactosidase</fullName>
        <ecNumber evidence="3">3.2.1.22</ecNumber>
    </recommendedName>
</protein>
<evidence type="ECO:0000256" key="2">
    <source>
        <dbReference type="ARBA" id="ARBA00009743"/>
    </source>
</evidence>
<evidence type="ECO:0000256" key="1">
    <source>
        <dbReference type="ARBA" id="ARBA00001255"/>
    </source>
</evidence>
<gene>
    <name evidence="8" type="ORF">HRG_07758</name>
</gene>
<reference evidence="8" key="1">
    <citation type="submission" date="2021-09" db="EMBL/GenBank/DDBJ databases">
        <title>A high-quality genome of the endoparasitic fungus Hirsutella rhossiliensis with a comparison of Hirsutella genomes reveals transposable elements contributing to genome size variation.</title>
        <authorList>
            <person name="Lin R."/>
            <person name="Jiao Y."/>
            <person name="Sun X."/>
            <person name="Ling J."/>
            <person name="Xie B."/>
            <person name="Cheng X."/>
        </authorList>
    </citation>
    <scope>NUCLEOTIDE SEQUENCE</scope>
    <source>
        <strain evidence="8">HR02</strain>
    </source>
</reference>
<evidence type="ECO:0000313" key="9">
    <source>
        <dbReference type="Proteomes" id="UP000824596"/>
    </source>
</evidence>
<evidence type="ECO:0000256" key="5">
    <source>
        <dbReference type="ARBA" id="ARBA00023180"/>
    </source>
</evidence>
<evidence type="ECO:0000256" key="3">
    <source>
        <dbReference type="ARBA" id="ARBA00012755"/>
    </source>
</evidence>
<keyword evidence="9" id="KW-1185">Reference proteome</keyword>
<name>A0A9P8MUX2_9HYPO</name>
<dbReference type="Gene3D" id="3.20.20.70">
    <property type="entry name" value="Aldolase class I"/>
    <property type="match status" value="2"/>
</dbReference>
<comment type="similarity">
    <text evidence="2">Belongs to the glycosyl hydrolase 27 family.</text>
</comment>
<sequence>MLSKLALAAATVLVTTFLASSVLSPTPRMGFNDWARYQNDISEQLFKKVAVAMSENGLLQVGYNRINIDDAWASIQLVANGSMVWGQTRSLVGSQYGQMGRDSADIVFYTGRNAWGSMMNNDRMNRRLARHKRPGYFNDPDFLNVDNTTYTLDEKMSHFTLWCSFSAPLIISAD</sequence>
<keyword evidence="7" id="KW-0732">Signal</keyword>
<dbReference type="GO" id="GO:0005975">
    <property type="term" value="P:carbohydrate metabolic process"/>
    <property type="evidence" value="ECO:0007669"/>
    <property type="project" value="InterPro"/>
</dbReference>
<keyword evidence="5" id="KW-0325">Glycoprotein</keyword>
<dbReference type="Proteomes" id="UP000824596">
    <property type="component" value="Unassembled WGS sequence"/>
</dbReference>
<comment type="catalytic activity">
    <reaction evidence="1">
        <text>Hydrolysis of terminal, non-reducing alpha-D-galactose residues in alpha-D-galactosides, including galactose oligosaccharides, galactomannans and galactolipids.</text>
        <dbReference type="EC" id="3.2.1.22"/>
    </reaction>
</comment>
<keyword evidence="4" id="KW-0378">Hydrolase</keyword>
<feature type="chain" id="PRO_5040413728" description="alpha-galactosidase" evidence="7">
    <location>
        <begin position="22"/>
        <end position="174"/>
    </location>
</feature>
<evidence type="ECO:0000256" key="6">
    <source>
        <dbReference type="ARBA" id="ARBA00023295"/>
    </source>
</evidence>
<proteinExistence type="inferred from homology"/>
<dbReference type="Pfam" id="PF16499">
    <property type="entry name" value="Melibiase_2"/>
    <property type="match status" value="2"/>
</dbReference>
<dbReference type="EC" id="3.2.1.22" evidence="3"/>
<dbReference type="AlphaFoldDB" id="A0A9P8MUX2"/>
<evidence type="ECO:0000313" key="8">
    <source>
        <dbReference type="EMBL" id="KAH0961680.1"/>
    </source>
</evidence>
<dbReference type="GO" id="GO:0004557">
    <property type="term" value="F:alpha-galactosidase activity"/>
    <property type="evidence" value="ECO:0007669"/>
    <property type="project" value="UniProtKB-EC"/>
</dbReference>
<comment type="caution">
    <text evidence="8">The sequence shown here is derived from an EMBL/GenBank/DDBJ whole genome shotgun (WGS) entry which is preliminary data.</text>
</comment>
<dbReference type="RefSeq" id="XP_044719193.1">
    <property type="nucleotide sequence ID" value="XM_044866229.1"/>
</dbReference>
<evidence type="ECO:0000256" key="7">
    <source>
        <dbReference type="SAM" id="SignalP"/>
    </source>
</evidence>
<feature type="signal peptide" evidence="7">
    <location>
        <begin position="1"/>
        <end position="21"/>
    </location>
</feature>
<dbReference type="InterPro" id="IPR017853">
    <property type="entry name" value="GH"/>
</dbReference>
<dbReference type="InterPro" id="IPR002241">
    <property type="entry name" value="Glyco_hydro_27"/>
</dbReference>
<accession>A0A9P8MUX2</accession>
<dbReference type="GeneID" id="68356887"/>
<dbReference type="PANTHER" id="PTHR11452">
    <property type="entry name" value="ALPHA-GALACTOSIDASE/ALPHA-N-ACETYLGALACTOSAMINIDASE"/>
    <property type="match status" value="1"/>
</dbReference>